<feature type="transmembrane region" description="Helical" evidence="2">
    <location>
        <begin position="101"/>
        <end position="126"/>
    </location>
</feature>
<gene>
    <name evidence="5" type="primary">LOC102801201</name>
</gene>
<dbReference type="Proteomes" id="UP000694865">
    <property type="component" value="Unplaced"/>
</dbReference>
<dbReference type="PANTHER" id="PTHR22911:SF137">
    <property type="entry name" value="SOLUTE CARRIER FAMILY 35 MEMBER G2-RELATED"/>
    <property type="match status" value="1"/>
</dbReference>
<accession>A0ABM0MCZ5</accession>
<dbReference type="InterPro" id="IPR037185">
    <property type="entry name" value="EmrE-like"/>
</dbReference>
<feature type="transmembrane region" description="Helical" evidence="2">
    <location>
        <begin position="183"/>
        <end position="201"/>
    </location>
</feature>
<proteinExistence type="predicted"/>
<organism evidence="4 5">
    <name type="scientific">Saccoglossus kowalevskii</name>
    <name type="common">Acorn worm</name>
    <dbReference type="NCBI Taxonomy" id="10224"/>
    <lineage>
        <taxon>Eukaryota</taxon>
        <taxon>Metazoa</taxon>
        <taxon>Hemichordata</taxon>
        <taxon>Enteropneusta</taxon>
        <taxon>Harrimaniidae</taxon>
        <taxon>Saccoglossus</taxon>
    </lineage>
</organism>
<evidence type="ECO:0000256" key="2">
    <source>
        <dbReference type="SAM" id="Phobius"/>
    </source>
</evidence>
<evidence type="ECO:0000313" key="5">
    <source>
        <dbReference type="RefSeq" id="XP_006817886.1"/>
    </source>
</evidence>
<dbReference type="GeneID" id="102801201"/>
<protein>
    <submittedName>
        <fullName evidence="5">Uncharacterized protein LOC102801201</fullName>
    </submittedName>
</protein>
<dbReference type="SUPFAM" id="SSF103481">
    <property type="entry name" value="Multidrug resistance efflux transporter EmrE"/>
    <property type="match status" value="1"/>
</dbReference>
<feature type="transmembrane region" description="Helical" evidence="2">
    <location>
        <begin position="347"/>
        <end position="367"/>
    </location>
</feature>
<feature type="region of interest" description="Disordered" evidence="1">
    <location>
        <begin position="1"/>
        <end position="20"/>
    </location>
</feature>
<feature type="transmembrane region" description="Helical" evidence="2">
    <location>
        <begin position="290"/>
        <end position="308"/>
    </location>
</feature>
<feature type="transmembrane region" description="Helical" evidence="2">
    <location>
        <begin position="63"/>
        <end position="89"/>
    </location>
</feature>
<name>A0ABM0MCZ5_SACKO</name>
<feature type="transmembrane region" description="Helical" evidence="2">
    <location>
        <begin position="320"/>
        <end position="341"/>
    </location>
</feature>
<keyword evidence="2" id="KW-1133">Transmembrane helix</keyword>
<evidence type="ECO:0000259" key="3">
    <source>
        <dbReference type="Pfam" id="PF00892"/>
    </source>
</evidence>
<keyword evidence="2" id="KW-0812">Transmembrane</keyword>
<keyword evidence="4" id="KW-1185">Reference proteome</keyword>
<reference evidence="5" key="1">
    <citation type="submission" date="2025-08" db="UniProtKB">
        <authorList>
            <consortium name="RefSeq"/>
        </authorList>
    </citation>
    <scope>IDENTIFICATION</scope>
    <source>
        <tissue evidence="5">Testes</tissue>
    </source>
</reference>
<dbReference type="InterPro" id="IPR000620">
    <property type="entry name" value="EamA_dom"/>
</dbReference>
<evidence type="ECO:0000313" key="4">
    <source>
        <dbReference type="Proteomes" id="UP000694865"/>
    </source>
</evidence>
<feature type="transmembrane region" description="Helical" evidence="2">
    <location>
        <begin position="253"/>
        <end position="275"/>
    </location>
</feature>
<keyword evidence="2" id="KW-0472">Membrane</keyword>
<evidence type="ECO:0000256" key="1">
    <source>
        <dbReference type="SAM" id="MobiDB-lite"/>
    </source>
</evidence>
<sequence length="393" mass="42730">MALSNGDAISEEKLSSENDDEGSFVVGELEDYRWVFPTMNIGDETVSGKQPPEYCPPARSEEVWAFISGAALATISGIVLSISNLCAALCMENGLSASQTLFVKLVGVLIISSFHLLCYRVNILGVNKRDVLLNLLKAVTENFGRLSYFLAALLVGFTNCSAITFSLFPLLTTCISVLCLKDRCTVCDIVGIGLNIVGVVLTCSRDFLYGDTENYLLPNGVQILGYVLAALSGAIFLPTGAASTRIMSKDLHVGFIMFINALVGIILAIPAVYLSNFSSVAETLLESPAVFGYIFAMVLFYLIYIWSFNRALQLETAGRVVLLTNIVIVGNYFYRVVVLGYQGTNAWEIIGTIIIVISSLVVSGVAWKETDNYFCPHDLMTGCSCKFSICKKK</sequence>
<feature type="domain" description="EamA" evidence="3">
    <location>
        <begin position="68"/>
        <end position="202"/>
    </location>
</feature>
<dbReference type="RefSeq" id="XP_006817886.1">
    <property type="nucleotide sequence ID" value="XM_006817823.1"/>
</dbReference>
<feature type="transmembrane region" description="Helical" evidence="2">
    <location>
        <begin position="146"/>
        <end position="171"/>
    </location>
</feature>
<dbReference type="PANTHER" id="PTHR22911">
    <property type="entry name" value="ACYL-MALONYL CONDENSING ENZYME-RELATED"/>
    <property type="match status" value="1"/>
</dbReference>
<feature type="transmembrane region" description="Helical" evidence="2">
    <location>
        <begin position="221"/>
        <end position="241"/>
    </location>
</feature>
<dbReference type="Pfam" id="PF00892">
    <property type="entry name" value="EamA"/>
    <property type="match status" value="1"/>
</dbReference>